<dbReference type="InterPro" id="IPR001633">
    <property type="entry name" value="EAL_dom"/>
</dbReference>
<evidence type="ECO:0000256" key="1">
    <source>
        <dbReference type="SAM" id="Phobius"/>
    </source>
</evidence>
<dbReference type="PROSITE" id="PS50883">
    <property type="entry name" value="EAL"/>
    <property type="match status" value="1"/>
</dbReference>
<comment type="caution">
    <text evidence="7">The sequence shown here is derived from an EMBL/GenBank/DDBJ whole genome shotgun (WGS) entry which is preliminary data.</text>
</comment>
<dbReference type="Gene3D" id="3.20.20.450">
    <property type="entry name" value="EAL domain"/>
    <property type="match status" value="1"/>
</dbReference>
<dbReference type="InterPro" id="IPR001610">
    <property type="entry name" value="PAC"/>
</dbReference>
<dbReference type="NCBIfam" id="TIGR00254">
    <property type="entry name" value="GGDEF"/>
    <property type="match status" value="1"/>
</dbReference>
<dbReference type="SMART" id="SM00052">
    <property type="entry name" value="EAL"/>
    <property type="match status" value="1"/>
</dbReference>
<dbReference type="CDD" id="cd00130">
    <property type="entry name" value="PAS"/>
    <property type="match status" value="2"/>
</dbReference>
<dbReference type="PROSITE" id="PS50113">
    <property type="entry name" value="PAC"/>
    <property type="match status" value="2"/>
</dbReference>
<dbReference type="InterPro" id="IPR035919">
    <property type="entry name" value="EAL_sf"/>
</dbReference>
<dbReference type="InterPro" id="IPR013655">
    <property type="entry name" value="PAS_fold_3"/>
</dbReference>
<dbReference type="CDD" id="cd01948">
    <property type="entry name" value="EAL"/>
    <property type="match status" value="1"/>
</dbReference>
<dbReference type="SMART" id="SM00267">
    <property type="entry name" value="GGDEF"/>
    <property type="match status" value="1"/>
</dbReference>
<sequence length="757" mass="84321">MARPAGSSNLTHRLVFALCLCLCATDASAADAGVAVPSLLVAGALALLVPAWWILRTRRRREAALLAELRRREERHALALWGSGDEFWSYDVAGDVLHRQGRDAGHEEVLQGSAWRELVHPDDRTALAQALEEHLAGRRDSFEAELRMANRRGEWLWIRSRGKVVERDAEDRPLRVAGTSRDITAERRDERERRIASQVLRSMNEAVAVVDLQFHFVAINPAFTRITGYEEAQTLGHPSRLLDSQQHDAGFYRRMHDALVRQGHWAGEMWQRRRDGEEFLCWLQASEVCDEAGARTHFVIVLSDITDKKRAEQELRYLANYDTLTGLPNRALLSERLARAIVRARRRGRRVAVLFLDLDRFKDINDSLGHAAGDRILKSAAARLLETVGTTDTVARLGGDEFTVVIEDIEDLPGAEAVAADVLAAFARPLEIDDRQDVTISPSVGISLYPDHGLAPTELIKFADTAMYQAKALGRNTYQFYTEAMDAESRRRATIASALRKALERDELRLVFQPRLSLIDGRITGVEALLRWCSAELGEIPPTTFVPLAEESGQILRIGEWVLREACAALARWRQHGLTDIAMAVNVSVLQLLRGNLPEVIAEILQETGVPASRLELEVTESMVMANAAQSTAALHALRKIGVSLAIDDFGTGYSSLIYLKRLPIDTLKIDKEFVGDITHDPDDEAITATVITMAHSLGLNVIAEGVETEDQLAYLREQGCDEIQGFWLSKPLDAQRCMAFVHTWQPSTIAAVPPPY</sequence>
<feature type="domain" description="GGDEF" evidence="6">
    <location>
        <begin position="349"/>
        <end position="483"/>
    </location>
</feature>
<dbReference type="PROSITE" id="PS50112">
    <property type="entry name" value="PAS"/>
    <property type="match status" value="1"/>
</dbReference>
<keyword evidence="1" id="KW-0472">Membrane</keyword>
<dbReference type="Pfam" id="PF13426">
    <property type="entry name" value="PAS_9"/>
    <property type="match status" value="1"/>
</dbReference>
<dbReference type="InterPro" id="IPR043128">
    <property type="entry name" value="Rev_trsase/Diguanyl_cyclase"/>
</dbReference>
<dbReference type="InterPro" id="IPR000700">
    <property type="entry name" value="PAS-assoc_C"/>
</dbReference>
<dbReference type="Gene3D" id="3.30.450.20">
    <property type="entry name" value="PAS domain"/>
    <property type="match status" value="2"/>
</dbReference>
<feature type="chain" id="PRO_5046006417" evidence="2">
    <location>
        <begin position="30"/>
        <end position="757"/>
    </location>
</feature>
<dbReference type="Gene3D" id="3.30.70.270">
    <property type="match status" value="1"/>
</dbReference>
<dbReference type="PROSITE" id="PS50887">
    <property type="entry name" value="GGDEF"/>
    <property type="match status" value="1"/>
</dbReference>
<evidence type="ECO:0000259" key="4">
    <source>
        <dbReference type="PROSITE" id="PS50113"/>
    </source>
</evidence>
<dbReference type="PANTHER" id="PTHR44757:SF2">
    <property type="entry name" value="BIOFILM ARCHITECTURE MAINTENANCE PROTEIN MBAA"/>
    <property type="match status" value="1"/>
</dbReference>
<feature type="domain" description="PAS" evidence="3">
    <location>
        <begin position="192"/>
        <end position="236"/>
    </location>
</feature>
<dbReference type="SMART" id="SM00091">
    <property type="entry name" value="PAS"/>
    <property type="match status" value="1"/>
</dbReference>
<evidence type="ECO:0000313" key="8">
    <source>
        <dbReference type="Proteomes" id="UP001595892"/>
    </source>
</evidence>
<keyword evidence="2" id="KW-0732">Signal</keyword>
<evidence type="ECO:0000256" key="2">
    <source>
        <dbReference type="SAM" id="SignalP"/>
    </source>
</evidence>
<protein>
    <submittedName>
        <fullName evidence="7">Bifunctional diguanylate cyclase/phosphodiesterase</fullName>
    </submittedName>
</protein>
<dbReference type="Pfam" id="PF00563">
    <property type="entry name" value="EAL"/>
    <property type="match status" value="1"/>
</dbReference>
<feature type="domain" description="PAC" evidence="4">
    <location>
        <begin position="142"/>
        <end position="195"/>
    </location>
</feature>
<dbReference type="RefSeq" id="WP_377004026.1">
    <property type="nucleotide sequence ID" value="NZ_JBHSGG010000020.1"/>
</dbReference>
<dbReference type="CDD" id="cd01949">
    <property type="entry name" value="GGDEF"/>
    <property type="match status" value="1"/>
</dbReference>
<dbReference type="SUPFAM" id="SSF55073">
    <property type="entry name" value="Nucleotide cyclase"/>
    <property type="match status" value="1"/>
</dbReference>
<feature type="transmembrane region" description="Helical" evidence="1">
    <location>
        <begin position="39"/>
        <end position="55"/>
    </location>
</feature>
<dbReference type="SUPFAM" id="SSF55785">
    <property type="entry name" value="PYP-like sensor domain (PAS domain)"/>
    <property type="match status" value="2"/>
</dbReference>
<dbReference type="Pfam" id="PF00990">
    <property type="entry name" value="GGDEF"/>
    <property type="match status" value="1"/>
</dbReference>
<dbReference type="PANTHER" id="PTHR44757">
    <property type="entry name" value="DIGUANYLATE CYCLASE DGCP"/>
    <property type="match status" value="1"/>
</dbReference>
<evidence type="ECO:0000313" key="7">
    <source>
        <dbReference type="EMBL" id="MFC4728007.1"/>
    </source>
</evidence>
<keyword evidence="1" id="KW-0812">Transmembrane</keyword>
<dbReference type="Pfam" id="PF08447">
    <property type="entry name" value="PAS_3"/>
    <property type="match status" value="1"/>
</dbReference>
<accession>A0ABV9NI09</accession>
<dbReference type="InterPro" id="IPR000160">
    <property type="entry name" value="GGDEF_dom"/>
</dbReference>
<feature type="domain" description="PAC" evidence="4">
    <location>
        <begin position="265"/>
        <end position="317"/>
    </location>
</feature>
<dbReference type="NCBIfam" id="TIGR00229">
    <property type="entry name" value="sensory_box"/>
    <property type="match status" value="2"/>
</dbReference>
<dbReference type="SMART" id="SM00086">
    <property type="entry name" value="PAC"/>
    <property type="match status" value="2"/>
</dbReference>
<feature type="domain" description="EAL" evidence="5">
    <location>
        <begin position="492"/>
        <end position="746"/>
    </location>
</feature>
<proteinExistence type="predicted"/>
<keyword evidence="1" id="KW-1133">Transmembrane helix</keyword>
<evidence type="ECO:0000259" key="5">
    <source>
        <dbReference type="PROSITE" id="PS50883"/>
    </source>
</evidence>
<dbReference type="InterPro" id="IPR000014">
    <property type="entry name" value="PAS"/>
</dbReference>
<dbReference type="InterPro" id="IPR035965">
    <property type="entry name" value="PAS-like_dom_sf"/>
</dbReference>
<dbReference type="InterPro" id="IPR029787">
    <property type="entry name" value="Nucleotide_cyclase"/>
</dbReference>
<keyword evidence="8" id="KW-1185">Reference proteome</keyword>
<dbReference type="InterPro" id="IPR052155">
    <property type="entry name" value="Biofilm_reg_signaling"/>
</dbReference>
<dbReference type="EMBL" id="JBHSGG010000020">
    <property type="protein sequence ID" value="MFC4728007.1"/>
    <property type="molecule type" value="Genomic_DNA"/>
</dbReference>
<dbReference type="SUPFAM" id="SSF141868">
    <property type="entry name" value="EAL domain-like"/>
    <property type="match status" value="1"/>
</dbReference>
<dbReference type="Proteomes" id="UP001595892">
    <property type="component" value="Unassembled WGS sequence"/>
</dbReference>
<evidence type="ECO:0000259" key="3">
    <source>
        <dbReference type="PROSITE" id="PS50112"/>
    </source>
</evidence>
<feature type="signal peptide" evidence="2">
    <location>
        <begin position="1"/>
        <end position="29"/>
    </location>
</feature>
<organism evidence="7 8">
    <name type="scientific">Coralloluteibacterium thermophilum</name>
    <dbReference type="NCBI Taxonomy" id="2707049"/>
    <lineage>
        <taxon>Bacteria</taxon>
        <taxon>Pseudomonadati</taxon>
        <taxon>Pseudomonadota</taxon>
        <taxon>Gammaproteobacteria</taxon>
        <taxon>Lysobacterales</taxon>
        <taxon>Lysobacteraceae</taxon>
        <taxon>Coralloluteibacterium</taxon>
    </lineage>
</organism>
<reference evidence="8" key="1">
    <citation type="journal article" date="2019" name="Int. J. Syst. Evol. Microbiol.">
        <title>The Global Catalogue of Microorganisms (GCM) 10K type strain sequencing project: providing services to taxonomists for standard genome sequencing and annotation.</title>
        <authorList>
            <consortium name="The Broad Institute Genomics Platform"/>
            <consortium name="The Broad Institute Genome Sequencing Center for Infectious Disease"/>
            <person name="Wu L."/>
            <person name="Ma J."/>
        </authorList>
    </citation>
    <scope>NUCLEOTIDE SEQUENCE [LARGE SCALE GENOMIC DNA]</scope>
    <source>
        <strain evidence="8">CGMCC 1.13574</strain>
    </source>
</reference>
<evidence type="ECO:0000259" key="6">
    <source>
        <dbReference type="PROSITE" id="PS50887"/>
    </source>
</evidence>
<gene>
    <name evidence="7" type="ORF">ACFO3Q_07490</name>
</gene>
<name>A0ABV9NI09_9GAMM</name>